<reference evidence="3" key="1">
    <citation type="submission" date="2022-05" db="EMBL/GenBank/DDBJ databases">
        <authorList>
            <person name="Pankratov T."/>
        </authorList>
    </citation>
    <scope>NUCLEOTIDE SEQUENCE</scope>
    <source>
        <strain evidence="3">BP6-180914</strain>
    </source>
</reference>
<sequence>MISLALSVGDLVEMDFGDRIARFRTSKELDGSRMLFLREDTDGEIILPERQIEEMVGSGAFRRLRRHTTRAGRPSSYDNDDAVPPEGASLPAQTRCFYVRQWDKQPTALSTKALEGFIERNRPIAVRKGFTWEPSAGTLRRAINERGESGSRPVKVMERRTGRVPRAPRHGILAGEIMRRTVAWFYAARPRTVTDAHARLVTFTDRVNRFGRRAFLAWAEVTLPHRETTRLRIRAGECYDTLAAKFGPIEAKKLLGTGPGLSADKILEVVLIDSTIGDAWIFDAERSLPLGRPTITVAIDVYSRMVLAIVVTWEPPSLYTIGQALYQTCRPKHDWREHFPNLTRDYDAWGKPGTIIVDNAWEQVGVSFQDACEDATISVDWAPVANPEYKAIVERFFGTLNTLVNHRCRGGVPFPPHLMQKLKINPAKEAIVELEDYKALLHQAVVETYQTEVHTTLGKAPALAWRQSKAVHGRAFIDDLSQVRTMVGALARAKLRRDGVRVRGHRFHDQDATTRLLDDLAHHTPMRQRPKGGATAAIKVKYDPADCSFIDVWNPVAKNYERLPNVDRRFATGLSFRNADVIREWAQAENKAFLSDEEKWAARNALRSSIERATAGNARYGFIRKARRMLHPPKPMSGDTVEFVTAMPTAAGLGPTDIEVRVAMHTRDDDGMPEIGPQRGNRKKPKKPRKPAAGSLESAAAEPDELRRQTADTRPPASGFGFDADEIEAASNLDWVTRKDNGR</sequence>
<organism evidence="3 4">
    <name type="scientific">Lichenifustis flavocetrariae</name>
    <dbReference type="NCBI Taxonomy" id="2949735"/>
    <lineage>
        <taxon>Bacteria</taxon>
        <taxon>Pseudomonadati</taxon>
        <taxon>Pseudomonadota</taxon>
        <taxon>Alphaproteobacteria</taxon>
        <taxon>Hyphomicrobiales</taxon>
        <taxon>Lichenihabitantaceae</taxon>
        <taxon>Lichenifustis</taxon>
    </lineage>
</organism>
<keyword evidence="4" id="KW-1185">Reference proteome</keyword>
<dbReference type="PROSITE" id="PS50994">
    <property type="entry name" value="INTEGRASE"/>
    <property type="match status" value="1"/>
</dbReference>
<gene>
    <name evidence="3" type="ORF">M8523_17760</name>
</gene>
<feature type="region of interest" description="Disordered" evidence="1">
    <location>
        <begin position="63"/>
        <end position="86"/>
    </location>
</feature>
<evidence type="ECO:0000259" key="2">
    <source>
        <dbReference type="PROSITE" id="PS50994"/>
    </source>
</evidence>
<feature type="domain" description="Integrase catalytic" evidence="2">
    <location>
        <begin position="255"/>
        <end position="469"/>
    </location>
</feature>
<dbReference type="GO" id="GO:0003676">
    <property type="term" value="F:nucleic acid binding"/>
    <property type="evidence" value="ECO:0007669"/>
    <property type="project" value="InterPro"/>
</dbReference>
<feature type="region of interest" description="Disordered" evidence="1">
    <location>
        <begin position="666"/>
        <end position="725"/>
    </location>
</feature>
<dbReference type="InterPro" id="IPR036397">
    <property type="entry name" value="RNaseH_sf"/>
</dbReference>
<dbReference type="InterPro" id="IPR012337">
    <property type="entry name" value="RNaseH-like_sf"/>
</dbReference>
<dbReference type="InterPro" id="IPR001584">
    <property type="entry name" value="Integrase_cat-core"/>
</dbReference>
<evidence type="ECO:0000313" key="3">
    <source>
        <dbReference type="EMBL" id="MCW6509867.1"/>
    </source>
</evidence>
<feature type="compositionally biased region" description="Basic residues" evidence="1">
    <location>
        <begin position="680"/>
        <end position="690"/>
    </location>
</feature>
<protein>
    <submittedName>
        <fullName evidence="3">Transposase family protein</fullName>
    </submittedName>
</protein>
<proteinExistence type="predicted"/>
<dbReference type="SUPFAM" id="SSF53098">
    <property type="entry name" value="Ribonuclease H-like"/>
    <property type="match status" value="1"/>
</dbReference>
<dbReference type="Gene3D" id="3.30.420.10">
    <property type="entry name" value="Ribonuclease H-like superfamily/Ribonuclease H"/>
    <property type="match status" value="1"/>
</dbReference>
<evidence type="ECO:0000256" key="1">
    <source>
        <dbReference type="SAM" id="MobiDB-lite"/>
    </source>
</evidence>
<evidence type="ECO:0000313" key="4">
    <source>
        <dbReference type="Proteomes" id="UP001165667"/>
    </source>
</evidence>
<dbReference type="AlphaFoldDB" id="A0AA41Z5X3"/>
<dbReference type="RefSeq" id="WP_282586241.1">
    <property type="nucleotide sequence ID" value="NZ_JAMOIM010000012.1"/>
</dbReference>
<dbReference type="Proteomes" id="UP001165667">
    <property type="component" value="Unassembled WGS sequence"/>
</dbReference>
<comment type="caution">
    <text evidence="3">The sequence shown here is derived from an EMBL/GenBank/DDBJ whole genome shotgun (WGS) entry which is preliminary data.</text>
</comment>
<dbReference type="GO" id="GO:0015074">
    <property type="term" value="P:DNA integration"/>
    <property type="evidence" value="ECO:0007669"/>
    <property type="project" value="InterPro"/>
</dbReference>
<accession>A0AA41Z5X3</accession>
<dbReference type="EMBL" id="JAMOIM010000012">
    <property type="protein sequence ID" value="MCW6509867.1"/>
    <property type="molecule type" value="Genomic_DNA"/>
</dbReference>
<name>A0AA41Z5X3_9HYPH</name>